<evidence type="ECO:0000256" key="6">
    <source>
        <dbReference type="HAMAP-Rule" id="MF_00117"/>
    </source>
</evidence>
<keyword evidence="4 6" id="KW-0143">Chaperone</keyword>
<dbReference type="SUPFAM" id="SSF64397">
    <property type="entry name" value="Hsp33 domain"/>
    <property type="match status" value="1"/>
</dbReference>
<feature type="disulfide bond" description="Redox-active" evidence="6">
    <location>
        <begin position="239"/>
        <end position="241"/>
    </location>
</feature>
<dbReference type="InterPro" id="IPR016154">
    <property type="entry name" value="Heat_shock_Hsp33_C"/>
</dbReference>
<dbReference type="CDD" id="cd00498">
    <property type="entry name" value="Hsp33"/>
    <property type="match status" value="1"/>
</dbReference>
<sequence>MEMKDYIVRGTAAGDQIRAFAIRSRELVQTAHERHKTSPIASAALGRSLSAALMMGAMMKGEEDELTLQFLADGPLGNITVTADSRGHAKGFVGNTEVYLPARTDGHLDVGSAVGGGILRVIKDLGLKEPYVGTVDIQTGEIAEDLTYYFAASEQVPSAAGLGVLVGRDENILAAGGFILQLMPNTEDAVIDLLEQNLSRIPDVTEMLASGRRPEDMLDQALAGLEPKMRGTLPAAFRCDCCRDKVERTLISLSDRELREMIDEGKTIEVKCQFCGRAYHFTSEELREIRDSARAD</sequence>
<organism evidence="7 8">
    <name type="scientific">Shuttleworthella satelles DSM 14600</name>
    <dbReference type="NCBI Taxonomy" id="626523"/>
    <lineage>
        <taxon>Bacteria</taxon>
        <taxon>Bacillati</taxon>
        <taxon>Bacillota</taxon>
        <taxon>Clostridia</taxon>
        <taxon>Lachnospirales</taxon>
        <taxon>Lachnospiraceae</taxon>
        <taxon>Shuttleworthella</taxon>
    </lineage>
</organism>
<dbReference type="STRING" id="626523.GCWU000342_01385"/>
<keyword evidence="3 6" id="KW-1015">Disulfide bond</keyword>
<dbReference type="Gene3D" id="3.55.30.10">
    <property type="entry name" value="Hsp33 domain"/>
    <property type="match status" value="1"/>
</dbReference>
<dbReference type="NCBIfam" id="NF001033">
    <property type="entry name" value="PRK00114.1"/>
    <property type="match status" value="1"/>
</dbReference>
<evidence type="ECO:0000256" key="3">
    <source>
        <dbReference type="ARBA" id="ARBA00023157"/>
    </source>
</evidence>
<keyword evidence="2 6" id="KW-0862">Zinc</keyword>
<feature type="disulfide bond" description="Redox-active" evidence="6">
    <location>
        <begin position="272"/>
        <end position="275"/>
    </location>
</feature>
<gene>
    <name evidence="6 7" type="primary">hslO</name>
    <name evidence="7" type="ORF">GCWU000342_01385</name>
</gene>
<dbReference type="InterPro" id="IPR000397">
    <property type="entry name" value="Heat_shock_Hsp33"/>
</dbReference>
<dbReference type="EMBL" id="ACIP02000002">
    <property type="protein sequence ID" value="EEP28575.1"/>
    <property type="molecule type" value="Genomic_DNA"/>
</dbReference>
<evidence type="ECO:0000313" key="8">
    <source>
        <dbReference type="Proteomes" id="UP000003494"/>
    </source>
</evidence>
<dbReference type="eggNOG" id="COG1281">
    <property type="taxonomic scope" value="Bacteria"/>
</dbReference>
<dbReference type="PANTHER" id="PTHR30111:SF1">
    <property type="entry name" value="33 KDA CHAPERONIN"/>
    <property type="match status" value="1"/>
</dbReference>
<proteinExistence type="inferred from homology"/>
<comment type="function">
    <text evidence="6">Redox regulated molecular chaperone. Protects both thermally unfolding and oxidatively damaged proteins from irreversible aggregation. Plays an important role in the bacterial defense system toward oxidative stress.</text>
</comment>
<name>C4GBT2_9FIRM</name>
<comment type="caution">
    <text evidence="7">The sequence shown here is derived from an EMBL/GenBank/DDBJ whole genome shotgun (WGS) entry which is preliminary data.</text>
</comment>
<evidence type="ECO:0000256" key="1">
    <source>
        <dbReference type="ARBA" id="ARBA00022490"/>
    </source>
</evidence>
<dbReference type="SUPFAM" id="SSF118352">
    <property type="entry name" value="HSP33 redox switch-like"/>
    <property type="match status" value="1"/>
</dbReference>
<dbReference type="AlphaFoldDB" id="C4GBT2"/>
<dbReference type="Pfam" id="PF01430">
    <property type="entry name" value="HSP33"/>
    <property type="match status" value="1"/>
</dbReference>
<comment type="subcellular location">
    <subcellularLocation>
        <location evidence="6">Cytoplasm</location>
    </subcellularLocation>
</comment>
<comment type="similarity">
    <text evidence="6">Belongs to the HSP33 family.</text>
</comment>
<dbReference type="InterPro" id="IPR016153">
    <property type="entry name" value="Heat_shock_Hsp33_N"/>
</dbReference>
<dbReference type="PIRSF" id="PIRSF005261">
    <property type="entry name" value="Heat_shock_Hsp33"/>
    <property type="match status" value="1"/>
</dbReference>
<reference evidence="7" key="1">
    <citation type="submission" date="2009-04" db="EMBL/GenBank/DDBJ databases">
        <authorList>
            <person name="Weinstock G."/>
            <person name="Sodergren E."/>
            <person name="Clifton S."/>
            <person name="Fulton L."/>
            <person name="Fulton B."/>
            <person name="Courtney L."/>
            <person name="Fronick C."/>
            <person name="Harrison M."/>
            <person name="Strong C."/>
            <person name="Farmer C."/>
            <person name="Delahaunty K."/>
            <person name="Markovic C."/>
            <person name="Hall O."/>
            <person name="Minx P."/>
            <person name="Tomlinson C."/>
            <person name="Mitreva M."/>
            <person name="Nelson J."/>
            <person name="Hou S."/>
            <person name="Wollam A."/>
            <person name="Pepin K.H."/>
            <person name="Johnson M."/>
            <person name="Bhonagiri V."/>
            <person name="Nash W.E."/>
            <person name="Warren W."/>
            <person name="Chinwalla A."/>
            <person name="Mardis E.R."/>
            <person name="Wilson R.K."/>
        </authorList>
    </citation>
    <scope>NUCLEOTIDE SEQUENCE [LARGE SCALE GENOMIC DNA]</scope>
    <source>
        <strain evidence="7">DSM 14600</strain>
    </source>
</reference>
<evidence type="ECO:0000256" key="2">
    <source>
        <dbReference type="ARBA" id="ARBA00022833"/>
    </source>
</evidence>
<dbReference type="HOGENOM" id="CLU_054493_1_0_9"/>
<keyword evidence="1 6" id="KW-0963">Cytoplasm</keyword>
<protein>
    <recommendedName>
        <fullName evidence="6">33 kDa chaperonin</fullName>
    </recommendedName>
    <alternativeName>
        <fullName evidence="6">Heat shock protein 33 homolog</fullName>
        <shortName evidence="6">HSP33</shortName>
    </alternativeName>
</protein>
<dbReference type="Proteomes" id="UP000003494">
    <property type="component" value="Unassembled WGS sequence"/>
</dbReference>
<keyword evidence="8" id="KW-1185">Reference proteome</keyword>
<evidence type="ECO:0000256" key="5">
    <source>
        <dbReference type="ARBA" id="ARBA00023284"/>
    </source>
</evidence>
<dbReference type="GO" id="GO:0044183">
    <property type="term" value="F:protein folding chaperone"/>
    <property type="evidence" value="ECO:0007669"/>
    <property type="project" value="TreeGrafter"/>
</dbReference>
<keyword evidence="5 6" id="KW-0676">Redox-active center</keyword>
<dbReference type="Gene3D" id="3.90.1280.10">
    <property type="entry name" value="HSP33 redox switch-like"/>
    <property type="match status" value="1"/>
</dbReference>
<dbReference type="HAMAP" id="MF_00117">
    <property type="entry name" value="HslO"/>
    <property type="match status" value="1"/>
</dbReference>
<accession>C4GBT2</accession>
<dbReference type="GO" id="GO:0042026">
    <property type="term" value="P:protein refolding"/>
    <property type="evidence" value="ECO:0007669"/>
    <property type="project" value="TreeGrafter"/>
</dbReference>
<comment type="PTM">
    <text evidence="6">Under oxidizing conditions two disulfide bonds are formed involving the reactive cysteines. Under reducing conditions zinc is bound to the reactive cysteines and the protein is inactive.</text>
</comment>
<evidence type="ECO:0000313" key="7">
    <source>
        <dbReference type="EMBL" id="EEP28575.1"/>
    </source>
</evidence>
<evidence type="ECO:0000256" key="4">
    <source>
        <dbReference type="ARBA" id="ARBA00023186"/>
    </source>
</evidence>
<dbReference type="PANTHER" id="PTHR30111">
    <property type="entry name" value="33 KDA CHAPERONIN"/>
    <property type="match status" value="1"/>
</dbReference>
<dbReference type="GO" id="GO:0005737">
    <property type="term" value="C:cytoplasm"/>
    <property type="evidence" value="ECO:0007669"/>
    <property type="project" value="UniProtKB-SubCell"/>
</dbReference>
<dbReference type="GO" id="GO:0051082">
    <property type="term" value="F:unfolded protein binding"/>
    <property type="evidence" value="ECO:0007669"/>
    <property type="project" value="UniProtKB-UniRule"/>
</dbReference>